<dbReference type="Pfam" id="PF04923">
    <property type="entry name" value="Ninjurin"/>
    <property type="match status" value="1"/>
</dbReference>
<dbReference type="EMBL" id="LR006824">
    <property type="protein sequence ID" value="SVE76443.1"/>
    <property type="molecule type" value="mRNA"/>
</dbReference>
<keyword evidence="6 8" id="KW-0472">Membrane</keyword>
<dbReference type="GO" id="GO:0043130">
    <property type="term" value="F:ubiquitin binding"/>
    <property type="evidence" value="ECO:0007669"/>
    <property type="project" value="InterPro"/>
</dbReference>
<dbReference type="InterPro" id="IPR007007">
    <property type="entry name" value="Ninjurin"/>
</dbReference>
<dbReference type="GO" id="GO:0042246">
    <property type="term" value="P:tissue regeneration"/>
    <property type="evidence" value="ECO:0007669"/>
    <property type="project" value="InterPro"/>
</dbReference>
<dbReference type="AlphaFoldDB" id="A0A4Y7M991"/>
<dbReference type="GO" id="GO:0007155">
    <property type="term" value="P:cell adhesion"/>
    <property type="evidence" value="ECO:0007669"/>
    <property type="project" value="UniProtKB-KW"/>
</dbReference>
<sequence>MPTGRGAGNRTEFQSSEADIITVGKTLDANKYATKKTIAQGMLDIALLTANASQLKYVLQLGHRHEFYYIMVSLISSSIVLQVTILITLQIFLVEANSYLRGVSVKISEKYRPPRRPTLPPGLCSFDPSSHLFSDNIDLVDEVSALKLVALIRDSHMQETARRKQNISAFLESQAAVDEKELNIKEITSDISLNSLTNNIPSLSVMNLQARNGQLMQHTQASMEVLTPIQSSTVEVKKKENMSAINLAEFESYSTNPFEEMELKTLNDKEELAMLLQPSPQPSYGLQYQNYNPSTIPSWTANKHQPMRQYEDTASWIPNESSFFGIDKLSHGHENTGTPVEFHNQAISHKNLRQAKSVPDLSDVSLGTGEIPINNPSFTGVTDKRLSSRTPPPRLTSDSIKRPVPKPNINAASLLEKNLNPIEKRLVQQLLDMGFVRETAVRAIIRLGTNEKDIVDHLLLIQKLEESGHSIERIESALDVLKPCKELPVQLEHHLVLVDQLSALGFEHRKINSALVAAEHDRDKALDILLLK</sequence>
<evidence type="ECO:0000256" key="1">
    <source>
        <dbReference type="ARBA" id="ARBA00004141"/>
    </source>
</evidence>
<dbReference type="InterPro" id="IPR009060">
    <property type="entry name" value="UBA-like_sf"/>
</dbReference>
<protein>
    <submittedName>
        <fullName evidence="10">EOG090X07V0</fullName>
    </submittedName>
</protein>
<keyword evidence="4" id="KW-0130">Cell adhesion</keyword>
<evidence type="ECO:0000256" key="3">
    <source>
        <dbReference type="ARBA" id="ARBA00022692"/>
    </source>
</evidence>
<evidence type="ECO:0000256" key="6">
    <source>
        <dbReference type="ARBA" id="ARBA00023136"/>
    </source>
</evidence>
<evidence type="ECO:0000256" key="4">
    <source>
        <dbReference type="ARBA" id="ARBA00022889"/>
    </source>
</evidence>
<dbReference type="InterPro" id="IPR015940">
    <property type="entry name" value="UBA"/>
</dbReference>
<dbReference type="GO" id="GO:0000813">
    <property type="term" value="C:ESCRT I complex"/>
    <property type="evidence" value="ECO:0007669"/>
    <property type="project" value="InterPro"/>
</dbReference>
<feature type="transmembrane region" description="Helical" evidence="8">
    <location>
        <begin position="67"/>
        <end position="93"/>
    </location>
</feature>
<evidence type="ECO:0000256" key="7">
    <source>
        <dbReference type="SAM" id="MobiDB-lite"/>
    </source>
</evidence>
<dbReference type="PANTHER" id="PTHR15960:SF5">
    <property type="entry name" value="LD44032P"/>
    <property type="match status" value="1"/>
</dbReference>
<dbReference type="PROSITE" id="PS50030">
    <property type="entry name" value="UBA"/>
    <property type="match status" value="2"/>
</dbReference>
<feature type="domain" description="UBA" evidence="9">
    <location>
        <begin position="490"/>
        <end position="532"/>
    </location>
</feature>
<feature type="domain" description="UBA" evidence="9">
    <location>
        <begin position="421"/>
        <end position="461"/>
    </location>
</feature>
<evidence type="ECO:0000313" key="10">
    <source>
        <dbReference type="EMBL" id="SVE76443.1"/>
    </source>
</evidence>
<proteinExistence type="evidence at transcript level"/>
<dbReference type="InterPro" id="IPR042575">
    <property type="entry name" value="UBAP1_C"/>
</dbReference>
<keyword evidence="5 8" id="KW-1133">Transmembrane helix</keyword>
<reference evidence="10" key="1">
    <citation type="submission" date="2018-08" db="EMBL/GenBank/DDBJ databases">
        <authorList>
            <person name="Cornetti L."/>
        </authorList>
    </citation>
    <scope>NUCLEOTIDE SEQUENCE</scope>
    <source>
        <strain evidence="10">FI-G-95-1_INB4-1</strain>
    </source>
</reference>
<evidence type="ECO:0000256" key="2">
    <source>
        <dbReference type="ARBA" id="ARBA00008141"/>
    </source>
</evidence>
<dbReference type="SUPFAM" id="SSF46934">
    <property type="entry name" value="UBA-like"/>
    <property type="match status" value="1"/>
</dbReference>
<accession>A0A4Y7M991</accession>
<comment type="subcellular location">
    <subcellularLocation>
        <location evidence="1">Membrane</location>
        <topology evidence="1">Multi-pass membrane protein</topology>
    </subcellularLocation>
</comment>
<keyword evidence="3 8" id="KW-0812">Transmembrane</keyword>
<feature type="region of interest" description="Disordered" evidence="7">
    <location>
        <begin position="375"/>
        <end position="403"/>
    </location>
</feature>
<evidence type="ECO:0000256" key="5">
    <source>
        <dbReference type="ARBA" id="ARBA00022989"/>
    </source>
</evidence>
<comment type="similarity">
    <text evidence="2">Belongs to the ninjurin family.</text>
</comment>
<dbReference type="GO" id="GO:0043162">
    <property type="term" value="P:ubiquitin-dependent protein catabolic process via the multivesicular body sorting pathway"/>
    <property type="evidence" value="ECO:0007669"/>
    <property type="project" value="InterPro"/>
</dbReference>
<gene>
    <name evidence="10" type="primary">EOG090X07V0</name>
</gene>
<dbReference type="Gene3D" id="1.20.120.1920">
    <property type="entry name" value="UBAP1 SOUBA domain"/>
    <property type="match status" value="1"/>
</dbReference>
<name>A0A4Y7M991_9CRUS</name>
<evidence type="ECO:0000259" key="9">
    <source>
        <dbReference type="PROSITE" id="PS50030"/>
    </source>
</evidence>
<organism evidence="10">
    <name type="scientific">Daphnia longispina</name>
    <dbReference type="NCBI Taxonomy" id="42846"/>
    <lineage>
        <taxon>Eukaryota</taxon>
        <taxon>Metazoa</taxon>
        <taxon>Ecdysozoa</taxon>
        <taxon>Arthropoda</taxon>
        <taxon>Crustacea</taxon>
        <taxon>Branchiopoda</taxon>
        <taxon>Diplostraca</taxon>
        <taxon>Cladocera</taxon>
        <taxon>Anomopoda</taxon>
        <taxon>Daphniidae</taxon>
        <taxon>Daphnia</taxon>
    </lineage>
</organism>
<dbReference type="PANTHER" id="PTHR15960">
    <property type="entry name" value="LD44032P"/>
    <property type="match status" value="1"/>
</dbReference>
<dbReference type="CDD" id="cd14316">
    <property type="entry name" value="UBA2_UBAP1_like"/>
    <property type="match status" value="1"/>
</dbReference>
<dbReference type="InterPro" id="IPR038870">
    <property type="entry name" value="UBAP1"/>
</dbReference>
<evidence type="ECO:0000256" key="8">
    <source>
        <dbReference type="SAM" id="Phobius"/>
    </source>
</evidence>